<dbReference type="EMBL" id="VSSQ01038316">
    <property type="protein sequence ID" value="MPM91213.1"/>
    <property type="molecule type" value="Genomic_DNA"/>
</dbReference>
<organism evidence="1">
    <name type="scientific">bioreactor metagenome</name>
    <dbReference type="NCBI Taxonomy" id="1076179"/>
    <lineage>
        <taxon>unclassified sequences</taxon>
        <taxon>metagenomes</taxon>
        <taxon>ecological metagenomes</taxon>
    </lineage>
</organism>
<evidence type="ECO:0000313" key="1">
    <source>
        <dbReference type="EMBL" id="MPM91213.1"/>
    </source>
</evidence>
<gene>
    <name evidence="1" type="ORF">SDC9_138340</name>
</gene>
<reference evidence="1" key="1">
    <citation type="submission" date="2019-08" db="EMBL/GenBank/DDBJ databases">
        <authorList>
            <person name="Kucharzyk K."/>
            <person name="Murdoch R.W."/>
            <person name="Higgins S."/>
            <person name="Loffler F."/>
        </authorList>
    </citation>
    <scope>NUCLEOTIDE SEQUENCE</scope>
</reference>
<comment type="caution">
    <text evidence="1">The sequence shown here is derived from an EMBL/GenBank/DDBJ whole genome shotgun (WGS) entry which is preliminary data.</text>
</comment>
<accession>A0A645DR80</accession>
<dbReference type="AlphaFoldDB" id="A0A645DR80"/>
<proteinExistence type="predicted"/>
<name>A0A645DR80_9ZZZZ</name>
<sequence>MRLAEAGGADAQVFNAACVDSFHHHVDNIITLAEMMVKRKRHAVFYFAFVKRFVNRCHKLCSCRVDNRSDLGCAFDVLVVIIFQITHIRLFAG</sequence>
<protein>
    <submittedName>
        <fullName evidence="1">Uncharacterized protein</fullName>
    </submittedName>
</protein>